<dbReference type="PANTHER" id="PTHR43395">
    <property type="entry name" value="SENSOR HISTIDINE KINASE CHEA"/>
    <property type="match status" value="1"/>
</dbReference>
<keyword evidence="1" id="KW-0597">Phosphoprotein</keyword>
<dbReference type="RefSeq" id="WP_144874212.1">
    <property type="nucleotide sequence ID" value="NZ_LR214072.1"/>
</dbReference>
<gene>
    <name evidence="3" type="ORF">H1P_3350002</name>
</gene>
<dbReference type="GO" id="GO:0016301">
    <property type="term" value="F:kinase activity"/>
    <property type="evidence" value="ECO:0007669"/>
    <property type="project" value="UniProtKB-KW"/>
</dbReference>
<dbReference type="InterPro" id="IPR051315">
    <property type="entry name" value="Bact_Chemotaxis_CheA"/>
</dbReference>
<keyword evidence="3" id="KW-0418">Kinase</keyword>
<dbReference type="InterPro" id="IPR008207">
    <property type="entry name" value="Sig_transdc_His_kin_Hpt_dom"/>
</dbReference>
<dbReference type="OrthoDB" id="2079555at2"/>
<protein>
    <submittedName>
        <fullName evidence="3">Chemotaxis protein histidine kinase-like protein</fullName>
    </submittedName>
</protein>
<name>A0A563VVL4_9CYAN</name>
<evidence type="ECO:0000313" key="3">
    <source>
        <dbReference type="EMBL" id="VEP15437.1"/>
    </source>
</evidence>
<evidence type="ECO:0000313" key="4">
    <source>
        <dbReference type="Proteomes" id="UP000320055"/>
    </source>
</evidence>
<dbReference type="PANTHER" id="PTHR43395:SF10">
    <property type="entry name" value="CHEMOTAXIS PROTEIN CHEA"/>
    <property type="match status" value="1"/>
</dbReference>
<dbReference type="SUPFAM" id="SSF47226">
    <property type="entry name" value="Histidine-containing phosphotransfer domain, HPT domain"/>
    <property type="match status" value="1"/>
</dbReference>
<dbReference type="InterPro" id="IPR036641">
    <property type="entry name" value="HPT_dom_sf"/>
</dbReference>
<dbReference type="CDD" id="cd00088">
    <property type="entry name" value="HPT"/>
    <property type="match status" value="1"/>
</dbReference>
<feature type="modified residue" description="Phosphohistidine" evidence="1">
    <location>
        <position position="47"/>
    </location>
</feature>
<dbReference type="AlphaFoldDB" id="A0A563VVL4"/>
<proteinExistence type="predicted"/>
<dbReference type="GO" id="GO:0000160">
    <property type="term" value="P:phosphorelay signal transduction system"/>
    <property type="evidence" value="ECO:0007669"/>
    <property type="project" value="InterPro"/>
</dbReference>
<keyword evidence="4" id="KW-1185">Reference proteome</keyword>
<dbReference type="PROSITE" id="PS50894">
    <property type="entry name" value="HPT"/>
    <property type="match status" value="1"/>
</dbReference>
<keyword evidence="3" id="KW-0808">Transferase</keyword>
<dbReference type="Pfam" id="PF01627">
    <property type="entry name" value="Hpt"/>
    <property type="match status" value="1"/>
</dbReference>
<dbReference type="SMART" id="SM00073">
    <property type="entry name" value="HPT"/>
    <property type="match status" value="1"/>
</dbReference>
<evidence type="ECO:0000256" key="1">
    <source>
        <dbReference type="PROSITE-ProRule" id="PRU00110"/>
    </source>
</evidence>
<dbReference type="Gene3D" id="1.20.120.160">
    <property type="entry name" value="HPT domain"/>
    <property type="match status" value="1"/>
</dbReference>
<dbReference type="Proteomes" id="UP000320055">
    <property type="component" value="Unassembled WGS sequence"/>
</dbReference>
<reference evidence="3 4" key="1">
    <citation type="submission" date="2019-01" db="EMBL/GenBank/DDBJ databases">
        <authorList>
            <person name="Brito A."/>
        </authorList>
    </citation>
    <scope>NUCLEOTIDE SEQUENCE [LARGE SCALE GENOMIC DNA]</scope>
    <source>
        <strain evidence="3">1</strain>
    </source>
</reference>
<sequence length="458" mass="51157">MDTEQQIRLNFLDEAEEYFDLMESNLIGLADAVVDSQKVDLILRSAHSIKGGAAMMGFDTLSGIAHCLEDFFKILRVRYSSSQITTEVETLLLQGVDLLRDVSKLNQKGVKVTKSELNERTQPIFPKLHQKLGDLEDADENALLAQDEEVDPAVLIFEEGVDAVLDRFETKSKELEIAELSQELTKTAQELIGFGKMASLEPFIQLCQSIQKEARSLSPSEIAPLAEQALKAWRRSHALVLRGRIEKLPSCLEGREKLASETENRHNNIDFPENNFLDLSDLPFTPTEEAIEADFELVEQDFAEASQLQSAFEIDADAIDSPEAIEADFELVEQDFAEASQLQSAFEIDATVIDSPEAIEADFELVEQDFAEASQLQSAFEIDADAIDSPEAIEADFELVEQDFAEASQLQSAFEIDATVTESPEEPKSQTNFAPLEHNFIFLELNGLQSTFEIDRFT</sequence>
<accession>A0A563VVL4</accession>
<organism evidence="3 4">
    <name type="scientific">Hyella patelloides LEGE 07179</name>
    <dbReference type="NCBI Taxonomy" id="945734"/>
    <lineage>
        <taxon>Bacteria</taxon>
        <taxon>Bacillati</taxon>
        <taxon>Cyanobacteriota</taxon>
        <taxon>Cyanophyceae</taxon>
        <taxon>Pleurocapsales</taxon>
        <taxon>Hyellaceae</taxon>
        <taxon>Hyella</taxon>
    </lineage>
</organism>
<feature type="domain" description="HPt" evidence="2">
    <location>
        <begin position="1"/>
        <end position="106"/>
    </location>
</feature>
<evidence type="ECO:0000259" key="2">
    <source>
        <dbReference type="PROSITE" id="PS50894"/>
    </source>
</evidence>
<dbReference type="EMBL" id="CAACVJ010000263">
    <property type="protein sequence ID" value="VEP15437.1"/>
    <property type="molecule type" value="Genomic_DNA"/>
</dbReference>